<dbReference type="InterPro" id="IPR013022">
    <property type="entry name" value="Xyl_isomerase-like_TIM-brl"/>
</dbReference>
<dbReference type="PANTHER" id="PTHR12110">
    <property type="entry name" value="HYDROXYPYRUVATE ISOMERASE"/>
    <property type="match status" value="1"/>
</dbReference>
<dbReference type="InterPro" id="IPR050312">
    <property type="entry name" value="IolE/XylAMocC-like"/>
</dbReference>
<evidence type="ECO:0000259" key="1">
    <source>
        <dbReference type="Pfam" id="PF01261"/>
    </source>
</evidence>
<dbReference type="Pfam" id="PF01261">
    <property type="entry name" value="AP_endonuc_2"/>
    <property type="match status" value="1"/>
</dbReference>
<dbReference type="EMBL" id="LK021341">
    <property type="protein sequence ID" value="CDQ46737.1"/>
    <property type="molecule type" value="Genomic_DNA"/>
</dbReference>
<organism evidence="2 3">
    <name type="scientific">Mycolicibacterium neoaurum</name>
    <name type="common">Mycobacterium neoaurum</name>
    <dbReference type="NCBI Taxonomy" id="1795"/>
    <lineage>
        <taxon>Bacteria</taxon>
        <taxon>Bacillati</taxon>
        <taxon>Actinomycetota</taxon>
        <taxon>Actinomycetes</taxon>
        <taxon>Mycobacteriales</taxon>
        <taxon>Mycobacteriaceae</taxon>
        <taxon>Mycolicibacterium</taxon>
    </lineage>
</organism>
<protein>
    <submittedName>
        <fullName evidence="2">AP endonuclease, family protein 2</fullName>
    </submittedName>
</protein>
<keyword evidence="2" id="KW-0378">Hydrolase</keyword>
<dbReference type="GO" id="GO:0004519">
    <property type="term" value="F:endonuclease activity"/>
    <property type="evidence" value="ECO:0007669"/>
    <property type="project" value="UniProtKB-KW"/>
</dbReference>
<name>A0AAV2WRL9_MYCNE</name>
<dbReference type="PANTHER" id="PTHR12110:SF41">
    <property type="entry name" value="INOSOSE DEHYDRATASE"/>
    <property type="match status" value="1"/>
</dbReference>
<reference evidence="2" key="2">
    <citation type="submission" date="2015-09" db="EMBL/GenBank/DDBJ databases">
        <title>Draft genome sequence of Mycobacterium neoaurum DSM 44074.</title>
        <authorList>
            <person name="Croce O."/>
            <person name="Robert C."/>
            <person name="Raoult D."/>
            <person name="Drancourt M."/>
        </authorList>
    </citation>
    <scope>NUCLEOTIDE SEQUENCE</scope>
    <source>
        <strain evidence="2">DSM 44074</strain>
    </source>
</reference>
<keyword evidence="2" id="KW-0255">Endonuclease</keyword>
<reference evidence="2" key="1">
    <citation type="submission" date="2014-05" db="EMBL/GenBank/DDBJ databases">
        <authorList>
            <person name="Urmite Genomes"/>
        </authorList>
    </citation>
    <scope>NUCLEOTIDE SEQUENCE</scope>
    <source>
        <strain evidence="2">DSM 44074</strain>
    </source>
</reference>
<dbReference type="SUPFAM" id="SSF51658">
    <property type="entry name" value="Xylose isomerase-like"/>
    <property type="match status" value="1"/>
</dbReference>
<dbReference type="Gene3D" id="3.20.20.150">
    <property type="entry name" value="Divalent-metal-dependent TIM barrel enzymes"/>
    <property type="match status" value="1"/>
</dbReference>
<dbReference type="RefSeq" id="WP_030133711.1">
    <property type="nucleotide sequence ID" value="NZ_LK021341.1"/>
</dbReference>
<gene>
    <name evidence="2" type="ORF">BN1047_04651</name>
</gene>
<evidence type="ECO:0000313" key="2">
    <source>
        <dbReference type="EMBL" id="CDQ46737.1"/>
    </source>
</evidence>
<evidence type="ECO:0000313" key="3">
    <source>
        <dbReference type="Proteomes" id="UP000028864"/>
    </source>
</evidence>
<accession>A0AAV2WRL9</accession>
<sequence>MSIKLAGAPISWGVCEVPGWGHQLAPAQVLAEMRGVGLTATELGPEGFLPADAEELKSVLAEHQLSCVGGFVPVILHRADHDPAEDLAGPLDSLIAADAGVVVLAAATGADGYDSRPVLDETQWNTLLANLDRLAGIVADRGLLAVLHPHVGTIVETRAEVDRVLAGSSIPLCLDTGHLLIGGTDPLELAKAVPQRIAHTHLKDVDAALAARVQSGELSYTAAVKAGMYTPLGTGDVDIEAIVAVLRDNGFDGWFVMEQDTILDGVPVDDGPVADVRASVAYLNGIIA</sequence>
<dbReference type="AlphaFoldDB" id="A0AAV2WRL9"/>
<feature type="domain" description="Xylose isomerase-like TIM barrel" evidence="1">
    <location>
        <begin position="37"/>
        <end position="260"/>
    </location>
</feature>
<keyword evidence="2" id="KW-0540">Nuclease</keyword>
<dbReference type="InterPro" id="IPR036237">
    <property type="entry name" value="Xyl_isomerase-like_sf"/>
</dbReference>
<dbReference type="Proteomes" id="UP000028864">
    <property type="component" value="Unassembled WGS sequence"/>
</dbReference>
<proteinExistence type="predicted"/>